<keyword evidence="3" id="KW-1185">Reference proteome</keyword>
<dbReference type="EMBL" id="SOHN01000019">
    <property type="protein sequence ID" value="TFD84935.1"/>
    <property type="molecule type" value="Genomic_DNA"/>
</dbReference>
<protein>
    <submittedName>
        <fullName evidence="2">Uncharacterized protein</fullName>
    </submittedName>
</protein>
<dbReference type="Proteomes" id="UP000297626">
    <property type="component" value="Unassembled WGS sequence"/>
</dbReference>
<dbReference type="AlphaFoldDB" id="A0A4R9BHM2"/>
<evidence type="ECO:0000313" key="2">
    <source>
        <dbReference type="EMBL" id="TFD84935.1"/>
    </source>
</evidence>
<organism evidence="2 3">
    <name type="scientific">Cryobacterium serini</name>
    <dbReference type="NCBI Taxonomy" id="1259201"/>
    <lineage>
        <taxon>Bacteria</taxon>
        <taxon>Bacillati</taxon>
        <taxon>Actinomycetota</taxon>
        <taxon>Actinomycetes</taxon>
        <taxon>Micrococcales</taxon>
        <taxon>Microbacteriaceae</taxon>
        <taxon>Cryobacterium</taxon>
    </lineage>
</organism>
<name>A0A4R9BHM2_9MICO</name>
<feature type="region of interest" description="Disordered" evidence="1">
    <location>
        <begin position="1"/>
        <end position="28"/>
    </location>
</feature>
<gene>
    <name evidence="2" type="ORF">E3T51_16475</name>
</gene>
<accession>A0A4R9BHM2</accession>
<sequence length="73" mass="7877">MSYSVKTDSGGTDSGGESRGGLRRPKGWDPRVLGYWQLCFNGAPVEVGARQQRLLAALAVLHTQPRPVLAARL</sequence>
<dbReference type="RefSeq" id="WP_134530797.1">
    <property type="nucleotide sequence ID" value="NZ_SOHN01000019.1"/>
</dbReference>
<proteinExistence type="predicted"/>
<evidence type="ECO:0000313" key="3">
    <source>
        <dbReference type="Proteomes" id="UP000297626"/>
    </source>
</evidence>
<evidence type="ECO:0000256" key="1">
    <source>
        <dbReference type="SAM" id="MobiDB-lite"/>
    </source>
</evidence>
<reference evidence="2 3" key="1">
    <citation type="submission" date="2019-03" db="EMBL/GenBank/DDBJ databases">
        <title>Genomics of glacier-inhabiting Cryobacterium strains.</title>
        <authorList>
            <person name="Liu Q."/>
            <person name="Xin Y.-H."/>
        </authorList>
    </citation>
    <scope>NUCLEOTIDE SEQUENCE [LARGE SCALE GENOMIC DNA]</scope>
    <source>
        <strain evidence="2 3">Sr54</strain>
    </source>
</reference>
<comment type="caution">
    <text evidence="2">The sequence shown here is derived from an EMBL/GenBank/DDBJ whole genome shotgun (WGS) entry which is preliminary data.</text>
</comment>